<dbReference type="EMBL" id="SMMX01000016">
    <property type="protein sequence ID" value="TDA20704.1"/>
    <property type="molecule type" value="Genomic_DNA"/>
</dbReference>
<keyword evidence="2" id="KW-1185">Reference proteome</keyword>
<protein>
    <submittedName>
        <fullName evidence="1">Uncharacterized protein</fullName>
    </submittedName>
</protein>
<gene>
    <name evidence="1" type="ORF">E1963_15435</name>
</gene>
<evidence type="ECO:0000313" key="1">
    <source>
        <dbReference type="EMBL" id="TDA20704.1"/>
    </source>
</evidence>
<dbReference type="RefSeq" id="WP_132279855.1">
    <property type="nucleotide sequence ID" value="NZ_JAOBST010000025.1"/>
</dbReference>
<proteinExistence type="predicted"/>
<evidence type="ECO:0000313" key="2">
    <source>
        <dbReference type="Proteomes" id="UP000295710"/>
    </source>
</evidence>
<name>A0A4R4FAR7_9FIRM</name>
<dbReference type="AlphaFoldDB" id="A0A4R4FAR7"/>
<accession>A0A4R4FAR7</accession>
<reference evidence="1 2" key="1">
    <citation type="journal article" date="2016" name="Nat. Microbiol.">
        <title>The Mouse Intestinal Bacterial Collection (miBC) provides host-specific insight into cultured diversity and functional potential of the gut microbiota.</title>
        <authorList>
            <person name="Lagkouvardos I."/>
            <person name="Pukall R."/>
            <person name="Abt B."/>
            <person name="Foesel B.U."/>
            <person name="Meier-Kolthoff J.P."/>
            <person name="Kumar N."/>
            <person name="Bresciani A."/>
            <person name="Martinez I."/>
            <person name="Just S."/>
            <person name="Ziegler C."/>
            <person name="Brugiroux S."/>
            <person name="Garzetti D."/>
            <person name="Wenning M."/>
            <person name="Bui T.P."/>
            <person name="Wang J."/>
            <person name="Hugenholtz F."/>
            <person name="Plugge C.M."/>
            <person name="Peterson D.A."/>
            <person name="Hornef M.W."/>
            <person name="Baines J.F."/>
            <person name="Smidt H."/>
            <person name="Walter J."/>
            <person name="Kristiansen K."/>
            <person name="Nielsen H.B."/>
            <person name="Haller D."/>
            <person name="Overmann J."/>
            <person name="Stecher B."/>
            <person name="Clavel T."/>
        </authorList>
    </citation>
    <scope>NUCLEOTIDE SEQUENCE [LARGE SCALE GENOMIC DNA]</scope>
    <source>
        <strain evidence="1 2">DSM 28560</strain>
    </source>
</reference>
<dbReference type="Proteomes" id="UP000295710">
    <property type="component" value="Unassembled WGS sequence"/>
</dbReference>
<organism evidence="1 2">
    <name type="scientific">Extibacter muris</name>
    <dbReference type="NCBI Taxonomy" id="1796622"/>
    <lineage>
        <taxon>Bacteria</taxon>
        <taxon>Bacillati</taxon>
        <taxon>Bacillota</taxon>
        <taxon>Clostridia</taxon>
        <taxon>Lachnospirales</taxon>
        <taxon>Lachnospiraceae</taxon>
        <taxon>Extibacter</taxon>
    </lineage>
</organism>
<sequence>MKNEIYKYLYHELADYEKEGVSLSMEGDPASPMQIVEAHMMREDIAYMRDYVLDEEGDIKEVCFHHVELQEETAAVDTPQNNKKMSK</sequence>
<comment type="caution">
    <text evidence="1">The sequence shown here is derived from an EMBL/GenBank/DDBJ whole genome shotgun (WGS) entry which is preliminary data.</text>
</comment>